<evidence type="ECO:0000313" key="9">
    <source>
        <dbReference type="EMBL" id="MBB6051945.1"/>
    </source>
</evidence>
<dbReference type="Pfam" id="PF02132">
    <property type="entry name" value="RecR_ZnF"/>
    <property type="match status" value="1"/>
</dbReference>
<gene>
    <name evidence="7" type="primary">recR</name>
    <name evidence="9" type="ORF">HNQ39_003755</name>
</gene>
<evidence type="ECO:0000256" key="1">
    <source>
        <dbReference type="ARBA" id="ARBA00022723"/>
    </source>
</evidence>
<dbReference type="PANTHER" id="PTHR30446:SF0">
    <property type="entry name" value="RECOMBINATION PROTEIN RECR"/>
    <property type="match status" value="1"/>
</dbReference>
<dbReference type="SUPFAM" id="SSF111304">
    <property type="entry name" value="Recombination protein RecR"/>
    <property type="match status" value="1"/>
</dbReference>
<evidence type="ECO:0000256" key="5">
    <source>
        <dbReference type="ARBA" id="ARBA00023172"/>
    </source>
</evidence>
<dbReference type="PROSITE" id="PS01300">
    <property type="entry name" value="RECR"/>
    <property type="match status" value="1"/>
</dbReference>
<evidence type="ECO:0000256" key="7">
    <source>
        <dbReference type="HAMAP-Rule" id="MF_00017"/>
    </source>
</evidence>
<dbReference type="CDD" id="cd01025">
    <property type="entry name" value="TOPRIM_recR"/>
    <property type="match status" value="1"/>
</dbReference>
<dbReference type="Pfam" id="PF21176">
    <property type="entry name" value="RecR_HhH"/>
    <property type="match status" value="1"/>
</dbReference>
<evidence type="ECO:0000256" key="2">
    <source>
        <dbReference type="ARBA" id="ARBA00022763"/>
    </source>
</evidence>
<keyword evidence="10" id="KW-1185">Reference proteome</keyword>
<dbReference type="Pfam" id="PF13662">
    <property type="entry name" value="Toprim_4"/>
    <property type="match status" value="1"/>
</dbReference>
<dbReference type="AlphaFoldDB" id="A0A7W9W8A4"/>
<protein>
    <recommendedName>
        <fullName evidence="7">Recombination protein RecR</fullName>
    </recommendedName>
</protein>
<accession>A0A7W9W8A4</accession>
<dbReference type="EMBL" id="JACHGW010000003">
    <property type="protein sequence ID" value="MBB6051945.1"/>
    <property type="molecule type" value="Genomic_DNA"/>
</dbReference>
<dbReference type="GO" id="GO:0006310">
    <property type="term" value="P:DNA recombination"/>
    <property type="evidence" value="ECO:0007669"/>
    <property type="project" value="UniProtKB-UniRule"/>
</dbReference>
<sequence length="199" mass="21819">MAQYAKPLARLVAEFERLPGIGPKSAQRLAFYVLRLSDDEARALANAITEVKAAVGYCECCYNFTDQKLCEICRDPRRDDATICVVSDPRDLMALERMSEFRGKYHVLGGVLAPMEGIGPDQLKVRELLARLTGGTVREIVVATNPTVEGDATAIYLANLLRPLGPKITRIAHGVPVGGDLDYADQATLIQAFEGRREL</sequence>
<keyword evidence="2 7" id="KW-0227">DNA damage</keyword>
<evidence type="ECO:0000256" key="3">
    <source>
        <dbReference type="ARBA" id="ARBA00022771"/>
    </source>
</evidence>
<dbReference type="GO" id="GO:0008270">
    <property type="term" value="F:zinc ion binding"/>
    <property type="evidence" value="ECO:0007669"/>
    <property type="project" value="UniProtKB-KW"/>
</dbReference>
<dbReference type="Pfam" id="PF21175">
    <property type="entry name" value="RecR_C"/>
    <property type="match status" value="1"/>
</dbReference>
<dbReference type="Gene3D" id="6.10.250.240">
    <property type="match status" value="1"/>
</dbReference>
<keyword evidence="1 7" id="KW-0479">Metal-binding</keyword>
<comment type="caution">
    <text evidence="9">The sequence shown here is derived from an EMBL/GenBank/DDBJ whole genome shotgun (WGS) entry which is preliminary data.</text>
</comment>
<evidence type="ECO:0000256" key="6">
    <source>
        <dbReference type="ARBA" id="ARBA00023204"/>
    </source>
</evidence>
<dbReference type="NCBIfam" id="TIGR00615">
    <property type="entry name" value="recR"/>
    <property type="match status" value="1"/>
</dbReference>
<dbReference type="InterPro" id="IPR006171">
    <property type="entry name" value="TOPRIM_dom"/>
</dbReference>
<comment type="function">
    <text evidence="7">May play a role in DNA repair. It seems to be involved in an RecBC-independent recombinational process of DNA repair. It may act with RecF and RecO.</text>
</comment>
<dbReference type="RefSeq" id="WP_184199941.1">
    <property type="nucleotide sequence ID" value="NZ_JACHGW010000003.1"/>
</dbReference>
<feature type="domain" description="Toprim" evidence="8">
    <location>
        <begin position="81"/>
        <end position="176"/>
    </location>
</feature>
<dbReference type="SMART" id="SM00493">
    <property type="entry name" value="TOPRIM"/>
    <property type="match status" value="1"/>
</dbReference>
<dbReference type="InterPro" id="IPR023627">
    <property type="entry name" value="Rcmb_RecR"/>
</dbReference>
<organism evidence="9 10">
    <name type="scientific">Armatimonas rosea</name>
    <dbReference type="NCBI Taxonomy" id="685828"/>
    <lineage>
        <taxon>Bacteria</taxon>
        <taxon>Bacillati</taxon>
        <taxon>Armatimonadota</taxon>
        <taxon>Armatimonadia</taxon>
        <taxon>Armatimonadales</taxon>
        <taxon>Armatimonadaceae</taxon>
        <taxon>Armatimonas</taxon>
    </lineage>
</organism>
<dbReference type="InterPro" id="IPR000093">
    <property type="entry name" value="DNA_Rcmb_RecR"/>
</dbReference>
<proteinExistence type="inferred from homology"/>
<dbReference type="GO" id="GO:0003677">
    <property type="term" value="F:DNA binding"/>
    <property type="evidence" value="ECO:0007669"/>
    <property type="project" value="UniProtKB-UniRule"/>
</dbReference>
<dbReference type="Gene3D" id="3.40.1360.10">
    <property type="match status" value="1"/>
</dbReference>
<keyword evidence="3 7" id="KW-0863">Zinc-finger</keyword>
<keyword evidence="5 7" id="KW-0233">DNA recombination</keyword>
<comment type="similarity">
    <text evidence="7">Belongs to the RecR family.</text>
</comment>
<keyword evidence="6 7" id="KW-0234">DNA repair</keyword>
<dbReference type="HAMAP" id="MF_00017">
    <property type="entry name" value="RecR"/>
    <property type="match status" value="1"/>
</dbReference>
<dbReference type="InterPro" id="IPR015967">
    <property type="entry name" value="Rcmb_RecR_Znf"/>
</dbReference>
<dbReference type="InterPro" id="IPR034137">
    <property type="entry name" value="TOPRIM_RecR"/>
</dbReference>
<name>A0A7W9W8A4_ARMRO</name>
<dbReference type="PANTHER" id="PTHR30446">
    <property type="entry name" value="RECOMBINATION PROTEIN RECR"/>
    <property type="match status" value="1"/>
</dbReference>
<dbReference type="Gene3D" id="3.30.60.80">
    <property type="match status" value="1"/>
</dbReference>
<reference evidence="9 10" key="1">
    <citation type="submission" date="2020-08" db="EMBL/GenBank/DDBJ databases">
        <title>Genomic Encyclopedia of Type Strains, Phase IV (KMG-IV): sequencing the most valuable type-strain genomes for metagenomic binning, comparative biology and taxonomic classification.</title>
        <authorList>
            <person name="Goeker M."/>
        </authorList>
    </citation>
    <scope>NUCLEOTIDE SEQUENCE [LARGE SCALE GENOMIC DNA]</scope>
    <source>
        <strain evidence="9 10">DSM 23562</strain>
    </source>
</reference>
<evidence type="ECO:0000259" key="8">
    <source>
        <dbReference type="PROSITE" id="PS50880"/>
    </source>
</evidence>
<dbReference type="GO" id="GO:0006281">
    <property type="term" value="P:DNA repair"/>
    <property type="evidence" value="ECO:0007669"/>
    <property type="project" value="UniProtKB-UniRule"/>
</dbReference>
<dbReference type="Proteomes" id="UP000520814">
    <property type="component" value="Unassembled WGS sequence"/>
</dbReference>
<feature type="zinc finger region" description="C4-type" evidence="7">
    <location>
        <begin position="58"/>
        <end position="73"/>
    </location>
</feature>
<evidence type="ECO:0000256" key="4">
    <source>
        <dbReference type="ARBA" id="ARBA00022833"/>
    </source>
</evidence>
<keyword evidence="4 7" id="KW-0862">Zinc</keyword>
<evidence type="ECO:0000313" key="10">
    <source>
        <dbReference type="Proteomes" id="UP000520814"/>
    </source>
</evidence>
<dbReference type="PROSITE" id="PS50880">
    <property type="entry name" value="TOPRIM"/>
    <property type="match status" value="1"/>
</dbReference>
<dbReference type="Gene3D" id="1.10.8.420">
    <property type="entry name" value="RecR Domain 1"/>
    <property type="match status" value="1"/>
</dbReference>